<gene>
    <name evidence="1" type="ORF">SINV_07484</name>
</gene>
<name>E9IIA1_SOLIN</name>
<proteinExistence type="predicted"/>
<reference evidence="1" key="1">
    <citation type="journal article" date="2011" name="Proc. Natl. Acad. Sci. U.S.A.">
        <title>The genome of the fire ant Solenopsis invicta.</title>
        <authorList>
            <person name="Wurm Y."/>
            <person name="Wang J."/>
            <person name="Riba-Grognuz O."/>
            <person name="Corona M."/>
            <person name="Nygaard S."/>
            <person name="Hunt B.G."/>
            <person name="Ingram K.K."/>
            <person name="Falquet L."/>
            <person name="Nipitwattanaphon M."/>
            <person name="Gotzek D."/>
            <person name="Dijkstra M.B."/>
            <person name="Oettler J."/>
            <person name="Comtesse F."/>
            <person name="Shih C.J."/>
            <person name="Wu W.J."/>
            <person name="Yang C.C."/>
            <person name="Thomas J."/>
            <person name="Beaudoing E."/>
            <person name="Pradervand S."/>
            <person name="Flegel V."/>
            <person name="Cook E.D."/>
            <person name="Fabbretti R."/>
            <person name="Stockinger H."/>
            <person name="Long L."/>
            <person name="Farmerie W.G."/>
            <person name="Oakey J."/>
            <person name="Boomsma J.J."/>
            <person name="Pamilo P."/>
            <person name="Yi S.V."/>
            <person name="Heinze J."/>
            <person name="Goodisman M.A."/>
            <person name="Farinelli L."/>
            <person name="Harshman K."/>
            <person name="Hulo N."/>
            <person name="Cerutti L."/>
            <person name="Xenarios I."/>
            <person name="Shoemaker D."/>
            <person name="Keller L."/>
        </authorList>
    </citation>
    <scope>NUCLEOTIDE SEQUENCE [LARGE SCALE GENOMIC DNA]</scope>
</reference>
<dbReference type="EMBL" id="GL763399">
    <property type="protein sequence ID" value="EFZ19708.1"/>
    <property type="molecule type" value="Genomic_DNA"/>
</dbReference>
<accession>E9IIA1</accession>
<evidence type="ECO:0000313" key="1">
    <source>
        <dbReference type="EMBL" id="EFZ19708.1"/>
    </source>
</evidence>
<sequence>MRGLGFKIVIFCKNCDETYINSCPLIDKRYEINRRIILSMRLLGIGLNFCVETNKRHIKFSERSLTNAAKEV</sequence>
<protein>
    <submittedName>
        <fullName evidence="1">Uncharacterized protein</fullName>
    </submittedName>
</protein>
<organism>
    <name type="scientific">Solenopsis invicta</name>
    <name type="common">Red imported fire ant</name>
    <name type="synonym">Solenopsis wagneri</name>
    <dbReference type="NCBI Taxonomy" id="13686"/>
    <lineage>
        <taxon>Eukaryota</taxon>
        <taxon>Metazoa</taxon>
        <taxon>Ecdysozoa</taxon>
        <taxon>Arthropoda</taxon>
        <taxon>Hexapoda</taxon>
        <taxon>Insecta</taxon>
        <taxon>Pterygota</taxon>
        <taxon>Neoptera</taxon>
        <taxon>Endopterygota</taxon>
        <taxon>Hymenoptera</taxon>
        <taxon>Apocrita</taxon>
        <taxon>Aculeata</taxon>
        <taxon>Formicoidea</taxon>
        <taxon>Formicidae</taxon>
        <taxon>Myrmicinae</taxon>
        <taxon>Solenopsis</taxon>
    </lineage>
</organism>
<dbReference type="AlphaFoldDB" id="E9IIA1"/>
<dbReference type="HOGENOM" id="CLU_2725389_0_0_1"/>
<feature type="non-terminal residue" evidence="1">
    <location>
        <position position="72"/>
    </location>
</feature>